<comment type="caution">
    <text evidence="10">The sequence shown here is derived from an EMBL/GenBank/DDBJ whole genome shotgun (WGS) entry which is preliminary data.</text>
</comment>
<dbReference type="InterPro" id="IPR050366">
    <property type="entry name" value="BP-dependent_transpt_permease"/>
</dbReference>
<proteinExistence type="inferred from homology"/>
<evidence type="ECO:0000256" key="7">
    <source>
        <dbReference type="RuleBase" id="RU363032"/>
    </source>
</evidence>
<evidence type="ECO:0000256" key="6">
    <source>
        <dbReference type="ARBA" id="ARBA00023136"/>
    </source>
</evidence>
<dbReference type="Gene3D" id="1.10.3720.10">
    <property type="entry name" value="MetI-like"/>
    <property type="match status" value="1"/>
</dbReference>
<dbReference type="PROSITE" id="PS50928">
    <property type="entry name" value="ABC_TM1"/>
    <property type="match status" value="1"/>
</dbReference>
<comment type="similarity">
    <text evidence="7">Belongs to the binding-protein-dependent transport system permease family.</text>
</comment>
<feature type="transmembrane region" description="Helical" evidence="7">
    <location>
        <begin position="227"/>
        <end position="250"/>
    </location>
</feature>
<organism evidence="10 11">
    <name type="scientific">Rhodococcus rhodochrous J45</name>
    <dbReference type="NCBI Taxonomy" id="935266"/>
    <lineage>
        <taxon>Bacteria</taxon>
        <taxon>Bacillati</taxon>
        <taxon>Actinomycetota</taxon>
        <taxon>Actinomycetes</taxon>
        <taxon>Mycobacteriales</taxon>
        <taxon>Nocardiaceae</taxon>
        <taxon>Rhodococcus</taxon>
    </lineage>
</organism>
<dbReference type="InterPro" id="IPR000515">
    <property type="entry name" value="MetI-like"/>
</dbReference>
<dbReference type="PANTHER" id="PTHR43386">
    <property type="entry name" value="OLIGOPEPTIDE TRANSPORT SYSTEM PERMEASE PROTEIN APPC"/>
    <property type="match status" value="1"/>
</dbReference>
<dbReference type="Pfam" id="PF00528">
    <property type="entry name" value="BPD_transp_1"/>
    <property type="match status" value="1"/>
</dbReference>
<evidence type="ECO:0000256" key="2">
    <source>
        <dbReference type="ARBA" id="ARBA00022448"/>
    </source>
</evidence>
<keyword evidence="5 7" id="KW-1133">Transmembrane helix</keyword>
<dbReference type="Pfam" id="PF12911">
    <property type="entry name" value="OppC_N"/>
    <property type="match status" value="1"/>
</dbReference>
<feature type="transmembrane region" description="Helical" evidence="7">
    <location>
        <begin position="108"/>
        <end position="134"/>
    </location>
</feature>
<dbReference type="InterPro" id="IPR025966">
    <property type="entry name" value="OppC_N"/>
</dbReference>
<sequence>MMSAPTTVLNSEQPATGSPSEAPSNRFVHTLRTSRPLRLLVRNVPAMIAFAFILLVLFLALFGNALSPHDPNVQNLSHSLAGPSGENWLGTDAYGRDLFSRLLASANVTLLAVVQAVGVAAVIGIPTGLFAGLVGGWLGGLISRISDALQSLPPLILAVAIIGIFGPGLTNAMVAIGFVMAPSLYRLARGAAESVATETYIEAARALGCGKGRLMWSHVLPNAASPLLVQLSFSAGVAIVAEASLSFLGLGVQAPQTSWGSMVREAFDNVYTAPGLIVAPAVMIVLTVLAFSTFGDGLRDALEGSGKVKKS</sequence>
<dbReference type="InterPro" id="IPR035906">
    <property type="entry name" value="MetI-like_sf"/>
</dbReference>
<dbReference type="SUPFAM" id="SSF161098">
    <property type="entry name" value="MetI-like"/>
    <property type="match status" value="1"/>
</dbReference>
<dbReference type="Proteomes" id="UP000317573">
    <property type="component" value="Unassembled WGS sequence"/>
</dbReference>
<feature type="domain" description="ABC transmembrane type-1" evidence="9">
    <location>
        <begin position="106"/>
        <end position="295"/>
    </location>
</feature>
<evidence type="ECO:0000256" key="8">
    <source>
        <dbReference type="SAM" id="MobiDB-lite"/>
    </source>
</evidence>
<gene>
    <name evidence="10" type="ORF">L618_001600000110</name>
</gene>
<reference evidence="10 11" key="1">
    <citation type="submission" date="2019-07" db="EMBL/GenBank/DDBJ databases">
        <title>Genome sequencing of lignin-degrading bacterial isolates.</title>
        <authorList>
            <person name="Gladden J."/>
        </authorList>
    </citation>
    <scope>NUCLEOTIDE SEQUENCE [LARGE SCALE GENOMIC DNA]</scope>
    <source>
        <strain evidence="10 11">J45</strain>
    </source>
</reference>
<feature type="compositionally biased region" description="Polar residues" evidence="8">
    <location>
        <begin position="1"/>
        <end position="23"/>
    </location>
</feature>
<keyword evidence="2 7" id="KW-0813">Transport</keyword>
<evidence type="ECO:0000313" key="10">
    <source>
        <dbReference type="EMBL" id="TWH17967.1"/>
    </source>
</evidence>
<dbReference type="EMBL" id="VLJT01000013">
    <property type="protein sequence ID" value="TWH17967.1"/>
    <property type="molecule type" value="Genomic_DNA"/>
</dbReference>
<dbReference type="CDD" id="cd06261">
    <property type="entry name" value="TM_PBP2"/>
    <property type="match status" value="1"/>
</dbReference>
<comment type="subcellular location">
    <subcellularLocation>
        <location evidence="1 7">Cell membrane</location>
        <topology evidence="1 7">Multi-pass membrane protein</topology>
    </subcellularLocation>
</comment>
<evidence type="ECO:0000313" key="11">
    <source>
        <dbReference type="Proteomes" id="UP000317573"/>
    </source>
</evidence>
<accession>A0A562E838</accession>
<feature type="transmembrane region" description="Helical" evidence="7">
    <location>
        <begin position="155"/>
        <end position="180"/>
    </location>
</feature>
<dbReference type="GO" id="GO:0055085">
    <property type="term" value="P:transmembrane transport"/>
    <property type="evidence" value="ECO:0007669"/>
    <property type="project" value="InterPro"/>
</dbReference>
<evidence type="ECO:0000259" key="9">
    <source>
        <dbReference type="PROSITE" id="PS50928"/>
    </source>
</evidence>
<evidence type="ECO:0000256" key="5">
    <source>
        <dbReference type="ARBA" id="ARBA00022989"/>
    </source>
</evidence>
<name>A0A562E838_RHORH</name>
<evidence type="ECO:0000256" key="4">
    <source>
        <dbReference type="ARBA" id="ARBA00022692"/>
    </source>
</evidence>
<dbReference type="PANTHER" id="PTHR43386:SF25">
    <property type="entry name" value="PEPTIDE ABC TRANSPORTER PERMEASE PROTEIN"/>
    <property type="match status" value="1"/>
</dbReference>
<keyword evidence="6 7" id="KW-0472">Membrane</keyword>
<dbReference type="AlphaFoldDB" id="A0A562E838"/>
<feature type="transmembrane region" description="Helical" evidence="7">
    <location>
        <begin position="271"/>
        <end position="294"/>
    </location>
</feature>
<keyword evidence="4 7" id="KW-0812">Transmembrane</keyword>
<evidence type="ECO:0000256" key="3">
    <source>
        <dbReference type="ARBA" id="ARBA00022475"/>
    </source>
</evidence>
<dbReference type="GO" id="GO:0005886">
    <property type="term" value="C:plasma membrane"/>
    <property type="evidence" value="ECO:0007669"/>
    <property type="project" value="UniProtKB-SubCell"/>
</dbReference>
<evidence type="ECO:0000256" key="1">
    <source>
        <dbReference type="ARBA" id="ARBA00004651"/>
    </source>
</evidence>
<feature type="region of interest" description="Disordered" evidence="8">
    <location>
        <begin position="1"/>
        <end position="25"/>
    </location>
</feature>
<keyword evidence="3" id="KW-1003">Cell membrane</keyword>
<feature type="transmembrane region" description="Helical" evidence="7">
    <location>
        <begin position="39"/>
        <end position="62"/>
    </location>
</feature>
<protein>
    <submittedName>
        <fullName evidence="10">Peptide/nickel transport system permease protein</fullName>
    </submittedName>
</protein>